<evidence type="ECO:0000313" key="3">
    <source>
        <dbReference type="Proteomes" id="UP000002432"/>
    </source>
</evidence>
<organism evidence="2 3">
    <name type="scientific">Koribacter versatilis (strain Ellin345)</name>
    <dbReference type="NCBI Taxonomy" id="204669"/>
    <lineage>
        <taxon>Bacteria</taxon>
        <taxon>Pseudomonadati</taxon>
        <taxon>Acidobacteriota</taxon>
        <taxon>Terriglobia</taxon>
        <taxon>Terriglobales</taxon>
        <taxon>Candidatus Korobacteraceae</taxon>
        <taxon>Candidatus Korobacter</taxon>
    </lineage>
</organism>
<dbReference type="STRING" id="204669.Acid345_1168"/>
<dbReference type="AlphaFoldDB" id="Q1ISH9"/>
<dbReference type="SUPFAM" id="SSF54593">
    <property type="entry name" value="Glyoxalase/Bleomycin resistance protein/Dihydroxybiphenyl dioxygenase"/>
    <property type="match status" value="1"/>
</dbReference>
<feature type="domain" description="VOC" evidence="1">
    <location>
        <begin position="11"/>
        <end position="130"/>
    </location>
</feature>
<protein>
    <submittedName>
        <fullName evidence="2">Glyoxalase/bleomycin resistance protein/dioxygenase</fullName>
    </submittedName>
</protein>
<dbReference type="InterPro" id="IPR029068">
    <property type="entry name" value="Glyas_Bleomycin-R_OHBP_Dase"/>
</dbReference>
<dbReference type="InterPro" id="IPR004360">
    <property type="entry name" value="Glyas_Fos-R_dOase_dom"/>
</dbReference>
<dbReference type="InterPro" id="IPR037523">
    <property type="entry name" value="VOC_core"/>
</dbReference>
<reference evidence="2 3" key="1">
    <citation type="journal article" date="2009" name="Appl. Environ. Microbiol.">
        <title>Three genomes from the phylum Acidobacteria provide insight into the lifestyles of these microorganisms in soils.</title>
        <authorList>
            <person name="Ward N.L."/>
            <person name="Challacombe J.F."/>
            <person name="Janssen P.H."/>
            <person name="Henrissat B."/>
            <person name="Coutinho P.M."/>
            <person name="Wu M."/>
            <person name="Xie G."/>
            <person name="Haft D.H."/>
            <person name="Sait M."/>
            <person name="Badger J."/>
            <person name="Barabote R.D."/>
            <person name="Bradley B."/>
            <person name="Brettin T.S."/>
            <person name="Brinkac L.M."/>
            <person name="Bruce D."/>
            <person name="Creasy T."/>
            <person name="Daugherty S.C."/>
            <person name="Davidsen T.M."/>
            <person name="DeBoy R.T."/>
            <person name="Detter J.C."/>
            <person name="Dodson R.J."/>
            <person name="Durkin A.S."/>
            <person name="Ganapathy A."/>
            <person name="Gwinn-Giglio M."/>
            <person name="Han C.S."/>
            <person name="Khouri H."/>
            <person name="Kiss H."/>
            <person name="Kothari S.P."/>
            <person name="Madupu R."/>
            <person name="Nelson K.E."/>
            <person name="Nelson W.C."/>
            <person name="Paulsen I."/>
            <person name="Penn K."/>
            <person name="Ren Q."/>
            <person name="Rosovitz M.J."/>
            <person name="Selengut J.D."/>
            <person name="Shrivastava S."/>
            <person name="Sullivan S.A."/>
            <person name="Tapia R."/>
            <person name="Thompson L.S."/>
            <person name="Watkins K.L."/>
            <person name="Yang Q."/>
            <person name="Yu C."/>
            <person name="Zafar N."/>
            <person name="Zhou L."/>
            <person name="Kuske C.R."/>
        </authorList>
    </citation>
    <scope>NUCLEOTIDE SEQUENCE [LARGE SCALE GENOMIC DNA]</scope>
    <source>
        <strain evidence="2 3">Ellin345</strain>
    </source>
</reference>
<dbReference type="EMBL" id="CP000360">
    <property type="protein sequence ID" value="ABF40171.1"/>
    <property type="molecule type" value="Genomic_DNA"/>
</dbReference>
<dbReference type="KEGG" id="aba:Acid345_1168"/>
<dbReference type="Gene3D" id="3.10.180.10">
    <property type="entry name" value="2,3-Dihydroxybiphenyl 1,2-Dioxygenase, domain 1"/>
    <property type="match status" value="1"/>
</dbReference>
<dbReference type="Pfam" id="PF00903">
    <property type="entry name" value="Glyoxalase"/>
    <property type="match status" value="1"/>
</dbReference>
<dbReference type="EnsemblBacteria" id="ABF40171">
    <property type="protein sequence ID" value="ABF40171"/>
    <property type="gene ID" value="Acid345_1168"/>
</dbReference>
<evidence type="ECO:0000259" key="1">
    <source>
        <dbReference type="PROSITE" id="PS51819"/>
    </source>
</evidence>
<name>Q1ISH9_KORVE</name>
<dbReference type="PROSITE" id="PS51819">
    <property type="entry name" value="VOC"/>
    <property type="match status" value="1"/>
</dbReference>
<sequence length="136" mass="15580">MNMPMERQAARLIRTTVVLLVGNMGQTLGWYRELGFESKYYPPGFAIVWRDGIKLFLQHEPGYKKPDDPAARERGAWDVYIETDEVEALFRELSTNPQIRITRELCPQEYGQTEFDVEDVNGYMLVFAGATAKPSA</sequence>
<proteinExistence type="predicted"/>
<dbReference type="HOGENOM" id="CLU_1872725_0_0_0"/>
<dbReference type="eggNOG" id="COG0346">
    <property type="taxonomic scope" value="Bacteria"/>
</dbReference>
<keyword evidence="3" id="KW-1185">Reference proteome</keyword>
<evidence type="ECO:0000313" key="2">
    <source>
        <dbReference type="EMBL" id="ABF40171.1"/>
    </source>
</evidence>
<gene>
    <name evidence="2" type="ordered locus">Acid345_1168</name>
</gene>
<dbReference type="Proteomes" id="UP000002432">
    <property type="component" value="Chromosome"/>
</dbReference>
<accession>Q1ISH9</accession>